<sequence length="212" mass="22705">MRIAVFGSTGRTGRPFCEQAIERGHEVVAHARSPGKLRFEHDRLTVVEGDAYTGEGVAEAVRGADAVASVLGQGEGSPDDLLAVAGDHIVEAMAEEGVTRLVTLVGAGVREEGESISLGGRVMGVLLKLLARNALEDAAEHARRVRATDLEWTILRVPRLGEGDPDGDYRIGDPKLGFEAVDRADVARCLLDRLEADDYVREMPKVAPARGE</sequence>
<protein>
    <submittedName>
        <fullName evidence="2">NAD(P)-dependent oxidoreductase</fullName>
    </submittedName>
</protein>
<dbReference type="SUPFAM" id="SSF51735">
    <property type="entry name" value="NAD(P)-binding Rossmann-fold domains"/>
    <property type="match status" value="1"/>
</dbReference>
<dbReference type="AlphaFoldDB" id="A0ABD5QL50"/>
<dbReference type="PANTHER" id="PTHR43355">
    <property type="entry name" value="FLAVIN REDUCTASE (NADPH)"/>
    <property type="match status" value="1"/>
</dbReference>
<proteinExistence type="predicted"/>
<keyword evidence="3" id="KW-1185">Reference proteome</keyword>
<dbReference type="InterPro" id="IPR016040">
    <property type="entry name" value="NAD(P)-bd_dom"/>
</dbReference>
<dbReference type="InterPro" id="IPR036291">
    <property type="entry name" value="NAD(P)-bd_dom_sf"/>
</dbReference>
<dbReference type="Proteomes" id="UP001595925">
    <property type="component" value="Unassembled WGS sequence"/>
</dbReference>
<name>A0ABD5QL50_9EURY</name>
<comment type="caution">
    <text evidence="2">The sequence shown here is derived from an EMBL/GenBank/DDBJ whole genome shotgun (WGS) entry which is preliminary data.</text>
</comment>
<dbReference type="RefSeq" id="WP_114576557.1">
    <property type="nucleotide sequence ID" value="NZ_JAIVEF010000004.1"/>
</dbReference>
<dbReference type="Pfam" id="PF13460">
    <property type="entry name" value="NAD_binding_10"/>
    <property type="match status" value="1"/>
</dbReference>
<dbReference type="InterPro" id="IPR051606">
    <property type="entry name" value="Polyketide_Oxido-like"/>
</dbReference>
<dbReference type="Gene3D" id="3.40.50.720">
    <property type="entry name" value="NAD(P)-binding Rossmann-like Domain"/>
    <property type="match status" value="1"/>
</dbReference>
<reference evidence="2 3" key="1">
    <citation type="journal article" date="2019" name="Int. J. Syst. Evol. Microbiol.">
        <title>The Global Catalogue of Microorganisms (GCM) 10K type strain sequencing project: providing services to taxonomists for standard genome sequencing and annotation.</title>
        <authorList>
            <consortium name="The Broad Institute Genomics Platform"/>
            <consortium name="The Broad Institute Genome Sequencing Center for Infectious Disease"/>
            <person name="Wu L."/>
            <person name="Ma J."/>
        </authorList>
    </citation>
    <scope>NUCLEOTIDE SEQUENCE [LARGE SCALE GENOMIC DNA]</scope>
    <source>
        <strain evidence="2 3">CGMCC 1.15824</strain>
    </source>
</reference>
<accession>A0ABD5QL50</accession>
<dbReference type="PANTHER" id="PTHR43355:SF2">
    <property type="entry name" value="FLAVIN REDUCTASE (NADPH)"/>
    <property type="match status" value="1"/>
</dbReference>
<feature type="domain" description="NAD(P)-binding" evidence="1">
    <location>
        <begin position="7"/>
        <end position="195"/>
    </location>
</feature>
<gene>
    <name evidence="2" type="ORF">ACFPFO_18715</name>
</gene>
<organism evidence="2 3">
    <name type="scientific">Saliphagus infecundisoli</name>
    <dbReference type="NCBI Taxonomy" id="1849069"/>
    <lineage>
        <taxon>Archaea</taxon>
        <taxon>Methanobacteriati</taxon>
        <taxon>Methanobacteriota</taxon>
        <taxon>Stenosarchaea group</taxon>
        <taxon>Halobacteria</taxon>
        <taxon>Halobacteriales</taxon>
        <taxon>Natrialbaceae</taxon>
        <taxon>Saliphagus</taxon>
    </lineage>
</organism>
<dbReference type="EMBL" id="JBHSJG010000054">
    <property type="protein sequence ID" value="MFC4989752.1"/>
    <property type="molecule type" value="Genomic_DNA"/>
</dbReference>
<evidence type="ECO:0000259" key="1">
    <source>
        <dbReference type="Pfam" id="PF13460"/>
    </source>
</evidence>
<evidence type="ECO:0000313" key="3">
    <source>
        <dbReference type="Proteomes" id="UP001595925"/>
    </source>
</evidence>
<evidence type="ECO:0000313" key="2">
    <source>
        <dbReference type="EMBL" id="MFC4989752.1"/>
    </source>
</evidence>